<name>C0QJT3_DESAH</name>
<sequence>MKNKIFILIVLALVIHSLALLAFAADSSWGIPTQEEIQTGIPNQTVSTPKVNATDKADAIDTVDVKQLERINAMPKVPEITKKRVEKPNVIAGKTILATTQIPWIVNSNGNIYQWTESNWKRMPGSAADIGAGPDGAVWIIGTNPVPGGFGIYKWNGSNWDPQPGGAVQITVGTNERTPDSFKKW</sequence>
<dbReference type="RefSeq" id="WP_012663176.1">
    <property type="nucleotide sequence ID" value="NC_012108.1"/>
</dbReference>
<protein>
    <submittedName>
        <fullName evidence="2">Uncharacterized protein</fullName>
    </submittedName>
</protein>
<reference evidence="2 3" key="1">
    <citation type="journal article" date="2009" name="Environ. Microbiol.">
        <title>Genome sequence of Desulfobacterium autotrophicum HRM2, a marine sulfate reducer oxidizing organic carbon completely to carbon dioxide.</title>
        <authorList>
            <person name="Strittmatter A.W."/>
            <person name="Liesegang H."/>
            <person name="Rabus R."/>
            <person name="Decker I."/>
            <person name="Amann J."/>
            <person name="Andres S."/>
            <person name="Henne A."/>
            <person name="Fricke W.F."/>
            <person name="Martinez-Arias R."/>
            <person name="Bartels D."/>
            <person name="Goesmann A."/>
            <person name="Krause L."/>
            <person name="Puehler A."/>
            <person name="Klenk H.P."/>
            <person name="Richter M."/>
            <person name="Schuler M."/>
            <person name="Gloeckner F.O."/>
            <person name="Meyerdierks A."/>
            <person name="Gottschalk G."/>
            <person name="Amann R."/>
        </authorList>
    </citation>
    <scope>NUCLEOTIDE SEQUENCE [LARGE SCALE GENOMIC DNA]</scope>
    <source>
        <strain evidence="3">ATCC 43914 / DSM 3382 / HRM2</strain>
    </source>
</reference>
<dbReference type="HOGENOM" id="CLU_1459062_0_0_7"/>
<dbReference type="KEGG" id="dat:HRM2_08230"/>
<dbReference type="eggNOG" id="ENOG50332SX">
    <property type="taxonomic scope" value="Bacteria"/>
</dbReference>
<keyword evidence="1" id="KW-0732">Signal</keyword>
<evidence type="ECO:0000313" key="2">
    <source>
        <dbReference type="EMBL" id="ACN13936.1"/>
    </source>
</evidence>
<keyword evidence="3" id="KW-1185">Reference proteome</keyword>
<gene>
    <name evidence="2" type="ordered locus">HRM2_08230</name>
</gene>
<organism evidence="2 3">
    <name type="scientific">Desulforapulum autotrophicum (strain ATCC 43914 / DSM 3382 / VKM B-1955 / HRM2)</name>
    <name type="common">Desulfobacterium autotrophicum</name>
    <dbReference type="NCBI Taxonomy" id="177437"/>
    <lineage>
        <taxon>Bacteria</taxon>
        <taxon>Pseudomonadati</taxon>
        <taxon>Thermodesulfobacteriota</taxon>
        <taxon>Desulfobacteria</taxon>
        <taxon>Desulfobacterales</taxon>
        <taxon>Desulfobacteraceae</taxon>
        <taxon>Desulforapulum</taxon>
    </lineage>
</organism>
<dbReference type="EMBL" id="CP001087">
    <property type="protein sequence ID" value="ACN13936.1"/>
    <property type="molecule type" value="Genomic_DNA"/>
</dbReference>
<dbReference type="Proteomes" id="UP000000442">
    <property type="component" value="Chromosome"/>
</dbReference>
<accession>C0QJT3</accession>
<dbReference type="InterPro" id="IPR006624">
    <property type="entry name" value="Beta-propeller_rpt_TECPR"/>
</dbReference>
<dbReference type="Pfam" id="PF19193">
    <property type="entry name" value="Tectonin"/>
    <property type="match status" value="1"/>
</dbReference>
<dbReference type="STRING" id="177437.HRM2_08230"/>
<evidence type="ECO:0000256" key="1">
    <source>
        <dbReference type="SAM" id="SignalP"/>
    </source>
</evidence>
<dbReference type="AlphaFoldDB" id="C0QJT3"/>
<proteinExistence type="predicted"/>
<dbReference type="OrthoDB" id="5483604at2"/>
<feature type="signal peptide" evidence="1">
    <location>
        <begin position="1"/>
        <end position="24"/>
    </location>
</feature>
<feature type="chain" id="PRO_5002900620" evidence="1">
    <location>
        <begin position="25"/>
        <end position="185"/>
    </location>
</feature>
<evidence type="ECO:0000313" key="3">
    <source>
        <dbReference type="Proteomes" id="UP000000442"/>
    </source>
</evidence>